<dbReference type="GO" id="GO:0005975">
    <property type="term" value="P:carbohydrate metabolic process"/>
    <property type="evidence" value="ECO:0007669"/>
    <property type="project" value="InterPro"/>
</dbReference>
<dbReference type="PANTHER" id="PTHR10587">
    <property type="entry name" value="GLYCOSYL TRANSFERASE-RELATED"/>
    <property type="match status" value="1"/>
</dbReference>
<evidence type="ECO:0000256" key="2">
    <source>
        <dbReference type="ARBA" id="ARBA00022801"/>
    </source>
</evidence>
<evidence type="ECO:0000313" key="6">
    <source>
        <dbReference type="EMBL" id="TNJ67417.1"/>
    </source>
</evidence>
<keyword evidence="7" id="KW-1185">Reference proteome</keyword>
<dbReference type="Proteomes" id="UP000307943">
    <property type="component" value="Unassembled WGS sequence"/>
</dbReference>
<feature type="domain" description="NodB homology" evidence="5">
    <location>
        <begin position="90"/>
        <end position="269"/>
    </location>
</feature>
<dbReference type="PROSITE" id="PS51677">
    <property type="entry name" value="NODB"/>
    <property type="match status" value="1"/>
</dbReference>
<keyword evidence="4" id="KW-0732">Signal</keyword>
<evidence type="ECO:0000313" key="7">
    <source>
        <dbReference type="Proteomes" id="UP000307943"/>
    </source>
</evidence>
<comment type="caution">
    <text evidence="6">The sequence shown here is derived from an EMBL/GenBank/DDBJ whole genome shotgun (WGS) entry which is preliminary data.</text>
</comment>
<dbReference type="GO" id="GO:0016810">
    <property type="term" value="F:hydrolase activity, acting on carbon-nitrogen (but not peptide) bonds"/>
    <property type="evidence" value="ECO:0007669"/>
    <property type="project" value="InterPro"/>
</dbReference>
<evidence type="ECO:0000256" key="4">
    <source>
        <dbReference type="SAM" id="SignalP"/>
    </source>
</evidence>
<dbReference type="PANTHER" id="PTHR10587:SF133">
    <property type="entry name" value="CHITIN DEACETYLASE 1-RELATED"/>
    <property type="match status" value="1"/>
</dbReference>
<evidence type="ECO:0000259" key="5">
    <source>
        <dbReference type="PROSITE" id="PS51677"/>
    </source>
</evidence>
<keyword evidence="2" id="KW-0378">Hydrolase</keyword>
<keyword evidence="1" id="KW-0479">Metal-binding</keyword>
<proteinExistence type="predicted"/>
<dbReference type="SUPFAM" id="SSF88713">
    <property type="entry name" value="Glycoside hydrolase/deacetylase"/>
    <property type="match status" value="1"/>
</dbReference>
<name>A0A5C4TFS5_9BACL</name>
<dbReference type="GO" id="GO:0046872">
    <property type="term" value="F:metal ion binding"/>
    <property type="evidence" value="ECO:0007669"/>
    <property type="project" value="UniProtKB-KW"/>
</dbReference>
<dbReference type="InterPro" id="IPR011330">
    <property type="entry name" value="Glyco_hydro/deAcase_b/a-brl"/>
</dbReference>
<accession>A0A5C4TFS5</accession>
<dbReference type="AlphaFoldDB" id="A0A5C4TFS5"/>
<dbReference type="GO" id="GO:0016020">
    <property type="term" value="C:membrane"/>
    <property type="evidence" value="ECO:0007669"/>
    <property type="project" value="TreeGrafter"/>
</dbReference>
<dbReference type="Pfam" id="PF01522">
    <property type="entry name" value="Polysacc_deac_1"/>
    <property type="match status" value="1"/>
</dbReference>
<reference evidence="6 7" key="1">
    <citation type="submission" date="2019-05" db="EMBL/GenBank/DDBJ databases">
        <title>We sequenced the genome of Paenibacillus hemerocallicola KCTC 33185 for further insight into its adaptation and study the phylogeny of Paenibacillus.</title>
        <authorList>
            <person name="Narsing Rao M.P."/>
        </authorList>
    </citation>
    <scope>NUCLEOTIDE SEQUENCE [LARGE SCALE GENOMIC DNA]</scope>
    <source>
        <strain evidence="6 7">KCTC 33185</strain>
    </source>
</reference>
<dbReference type="Gene3D" id="3.20.20.370">
    <property type="entry name" value="Glycoside hydrolase/deacetylase"/>
    <property type="match status" value="1"/>
</dbReference>
<sequence length="284" mass="31506">MLTIIRPLALIIAMAALLAWIPACRTTPAAVEPLAIPNPAATGAQDQPPAAQQPETVSEPNGPVQREIAKSYKMNKNYDIVPIDPSGNGKVVLLSFDDGPKEKTQIDLLLAALDNHKAKAIFFVNGYRVQKQPELLKLLHEKGQAIGNHSWDHIDLKKEKAEEIDRQIKDVQQIVTATIGEAPKFFRPPFGSSNDYVKRRVKDEGMLFMTWSNGSEDWLSTNQKPEGVIKRVLEQLHPGSNILMHELPWTAEALDELLTKLEEKGYSFVDPDSIDTALSPFPSS</sequence>
<dbReference type="RefSeq" id="WP_139601130.1">
    <property type="nucleotide sequence ID" value="NZ_VDCQ01000005.1"/>
</dbReference>
<protein>
    <submittedName>
        <fullName evidence="6">Polysaccharide deacetylase family protein</fullName>
    </submittedName>
</protein>
<feature type="signal peptide" evidence="4">
    <location>
        <begin position="1"/>
        <end position="25"/>
    </location>
</feature>
<evidence type="ECO:0000256" key="1">
    <source>
        <dbReference type="ARBA" id="ARBA00022723"/>
    </source>
</evidence>
<feature type="compositionally biased region" description="Low complexity" evidence="3">
    <location>
        <begin position="39"/>
        <end position="54"/>
    </location>
</feature>
<dbReference type="OrthoDB" id="9806342at2"/>
<dbReference type="CDD" id="cd10917">
    <property type="entry name" value="CE4_NodB_like_6s_7s"/>
    <property type="match status" value="1"/>
</dbReference>
<dbReference type="EMBL" id="VDCQ01000005">
    <property type="protein sequence ID" value="TNJ67417.1"/>
    <property type="molecule type" value="Genomic_DNA"/>
</dbReference>
<feature type="region of interest" description="Disordered" evidence="3">
    <location>
        <begin position="38"/>
        <end position="63"/>
    </location>
</feature>
<evidence type="ECO:0000256" key="3">
    <source>
        <dbReference type="SAM" id="MobiDB-lite"/>
    </source>
</evidence>
<dbReference type="InterPro" id="IPR002509">
    <property type="entry name" value="NODB_dom"/>
</dbReference>
<dbReference type="InterPro" id="IPR050248">
    <property type="entry name" value="Polysacc_deacetylase_ArnD"/>
</dbReference>
<feature type="chain" id="PRO_5022806858" evidence="4">
    <location>
        <begin position="26"/>
        <end position="284"/>
    </location>
</feature>
<gene>
    <name evidence="6" type="ORF">FE784_05535</name>
</gene>
<organism evidence="6 7">
    <name type="scientific">Paenibacillus hemerocallicola</name>
    <dbReference type="NCBI Taxonomy" id="1172614"/>
    <lineage>
        <taxon>Bacteria</taxon>
        <taxon>Bacillati</taxon>
        <taxon>Bacillota</taxon>
        <taxon>Bacilli</taxon>
        <taxon>Bacillales</taxon>
        <taxon>Paenibacillaceae</taxon>
        <taxon>Paenibacillus</taxon>
    </lineage>
</organism>